<keyword evidence="1" id="KW-0812">Transmembrane</keyword>
<proteinExistence type="predicted"/>
<name>A0A0P9Q7D9_PSECA</name>
<keyword evidence="1" id="KW-1133">Transmembrane helix</keyword>
<keyword evidence="1" id="KW-0472">Membrane</keyword>
<sequence length="75" mass="8080">MREASMKALSPVGQGFQMKTIQKKAVAEDLRKIGSTAIAAALISIFVTNFSLLSACAMVVGVVMWLLGIFMTKEE</sequence>
<dbReference type="EMBL" id="LJPX01000563">
    <property type="protein sequence ID" value="KPW66221.1"/>
    <property type="molecule type" value="Genomic_DNA"/>
</dbReference>
<accession>A0A0P9Q7D9</accession>
<feature type="transmembrane region" description="Helical" evidence="1">
    <location>
        <begin position="37"/>
        <end position="70"/>
    </location>
</feature>
<evidence type="ECO:0000313" key="5">
    <source>
        <dbReference type="Proteomes" id="UP000281372"/>
    </source>
</evidence>
<evidence type="ECO:0000313" key="3">
    <source>
        <dbReference type="EMBL" id="RMN27318.1"/>
    </source>
</evidence>
<dbReference type="Proteomes" id="UP000281372">
    <property type="component" value="Unassembled WGS sequence"/>
</dbReference>
<evidence type="ECO:0000313" key="4">
    <source>
        <dbReference type="Proteomes" id="UP000050564"/>
    </source>
</evidence>
<dbReference type="AlphaFoldDB" id="A0A0P9Q7D9"/>
<protein>
    <submittedName>
        <fullName evidence="2">Uncharacterized protein</fullName>
    </submittedName>
</protein>
<dbReference type="RefSeq" id="WP_125856947.1">
    <property type="nucleotide sequence ID" value="NZ_LJPX01000563.1"/>
</dbReference>
<evidence type="ECO:0000313" key="2">
    <source>
        <dbReference type="EMBL" id="KPW66221.1"/>
    </source>
</evidence>
<reference evidence="2 4" key="1">
    <citation type="submission" date="2015-09" db="EMBL/GenBank/DDBJ databases">
        <title>Genome announcement of multiple Pseudomonas syringae strains.</title>
        <authorList>
            <person name="Thakur S."/>
            <person name="Wang P.W."/>
            <person name="Gong Y."/>
            <person name="Weir B.S."/>
            <person name="Guttman D.S."/>
        </authorList>
    </citation>
    <scope>NUCLEOTIDE SEQUENCE [LARGE SCALE GENOMIC DNA]</scope>
    <source>
        <strain evidence="2 4">ICMP2823</strain>
    </source>
</reference>
<organism evidence="2 4">
    <name type="scientific">Pseudomonas cannabina</name>
    <dbReference type="NCBI Taxonomy" id="86840"/>
    <lineage>
        <taxon>Bacteria</taxon>
        <taxon>Pseudomonadati</taxon>
        <taxon>Pseudomonadota</taxon>
        <taxon>Gammaproteobacteria</taxon>
        <taxon>Pseudomonadales</taxon>
        <taxon>Pseudomonadaceae</taxon>
        <taxon>Pseudomonas</taxon>
    </lineage>
</organism>
<dbReference type="Proteomes" id="UP000050564">
    <property type="component" value="Unassembled WGS sequence"/>
</dbReference>
<comment type="caution">
    <text evidence="2">The sequence shown here is derived from an EMBL/GenBank/DDBJ whole genome shotgun (WGS) entry which is preliminary data.</text>
</comment>
<gene>
    <name evidence="2" type="ORF">ALO81_03529</name>
    <name evidence="3" type="ORF">ALQ64_03864</name>
</gene>
<dbReference type="PATRIC" id="fig|86840.3.peg.5122"/>
<reference evidence="3 5" key="2">
    <citation type="submission" date="2018-08" db="EMBL/GenBank/DDBJ databases">
        <title>Recombination of ecologically and evolutionarily significant loci maintains genetic cohesion in the Pseudomonas syringae species complex.</title>
        <authorList>
            <person name="Dillon M."/>
            <person name="Thakur S."/>
            <person name="Almeida R.N.D."/>
            <person name="Weir B.S."/>
            <person name="Guttman D.S."/>
        </authorList>
    </citation>
    <scope>NUCLEOTIDE SEQUENCE [LARGE SCALE GENOMIC DNA]</scope>
    <source>
        <strain evidence="3 5">ICMP 2821</strain>
    </source>
</reference>
<evidence type="ECO:0000256" key="1">
    <source>
        <dbReference type="SAM" id="Phobius"/>
    </source>
</evidence>
<dbReference type="EMBL" id="RBOW01000602">
    <property type="protein sequence ID" value="RMN27318.1"/>
    <property type="molecule type" value="Genomic_DNA"/>
</dbReference>